<dbReference type="RefSeq" id="WP_336470904.1">
    <property type="nucleotide sequence ID" value="NZ_JBAWSX010000001.1"/>
</dbReference>
<accession>A0ABU8FAW8</accession>
<protein>
    <submittedName>
        <fullName evidence="1">Uncharacterized protein</fullName>
    </submittedName>
</protein>
<evidence type="ECO:0000313" key="1">
    <source>
        <dbReference type="EMBL" id="MEI4799824.1"/>
    </source>
</evidence>
<keyword evidence="2" id="KW-1185">Reference proteome</keyword>
<organism evidence="1 2">
    <name type="scientific">Bacillus bruguierae</name>
    <dbReference type="NCBI Taxonomy" id="3127667"/>
    <lineage>
        <taxon>Bacteria</taxon>
        <taxon>Bacillati</taxon>
        <taxon>Bacillota</taxon>
        <taxon>Bacilli</taxon>
        <taxon>Bacillales</taxon>
        <taxon>Bacillaceae</taxon>
        <taxon>Bacillus</taxon>
    </lineage>
</organism>
<evidence type="ECO:0000313" key="2">
    <source>
        <dbReference type="Proteomes" id="UP001372526"/>
    </source>
</evidence>
<reference evidence="1 2" key="1">
    <citation type="submission" date="2024-01" db="EMBL/GenBank/DDBJ databases">
        <title>Seven novel Bacillus-like species.</title>
        <authorList>
            <person name="Liu G."/>
        </authorList>
    </citation>
    <scope>NUCLEOTIDE SEQUENCE [LARGE SCALE GENOMIC DNA]</scope>
    <source>
        <strain evidence="1 2">FJAT-51639</strain>
    </source>
</reference>
<gene>
    <name evidence="1" type="ORF">WAZ07_00540</name>
</gene>
<sequence>MNISPFNLANHSLAGGLSTMDPDFMQARGLLLLLPLLGFSLHY</sequence>
<dbReference type="Proteomes" id="UP001372526">
    <property type="component" value="Unassembled WGS sequence"/>
</dbReference>
<proteinExistence type="predicted"/>
<dbReference type="EMBL" id="JBAWSX010000001">
    <property type="protein sequence ID" value="MEI4799824.1"/>
    <property type="molecule type" value="Genomic_DNA"/>
</dbReference>
<comment type="caution">
    <text evidence="1">The sequence shown here is derived from an EMBL/GenBank/DDBJ whole genome shotgun (WGS) entry which is preliminary data.</text>
</comment>
<name>A0ABU8FAW8_9BACI</name>